<dbReference type="EMBL" id="CP163431">
    <property type="protein sequence ID" value="XDQ05580.1"/>
    <property type="molecule type" value="Genomic_DNA"/>
</dbReference>
<dbReference type="PRINTS" id="PR00455">
    <property type="entry name" value="HTHTETR"/>
</dbReference>
<dbReference type="RefSeq" id="WP_369190746.1">
    <property type="nucleotide sequence ID" value="NZ_CP163431.1"/>
</dbReference>
<dbReference type="InterPro" id="IPR001647">
    <property type="entry name" value="HTH_TetR"/>
</dbReference>
<feature type="DNA-binding region" description="H-T-H motif" evidence="4">
    <location>
        <begin position="24"/>
        <end position="43"/>
    </location>
</feature>
<dbReference type="SUPFAM" id="SSF46689">
    <property type="entry name" value="Homeodomain-like"/>
    <property type="match status" value="1"/>
</dbReference>
<proteinExistence type="predicted"/>
<keyword evidence="2 4" id="KW-0238">DNA-binding</keyword>
<dbReference type="Gene3D" id="1.10.357.10">
    <property type="entry name" value="Tetracycline Repressor, domain 2"/>
    <property type="match status" value="1"/>
</dbReference>
<reference evidence="6" key="1">
    <citation type="submission" date="2024-07" db="EMBL/GenBank/DDBJ databases">
        <authorList>
            <person name="Yu S.T."/>
        </authorList>
    </citation>
    <scope>NUCLEOTIDE SEQUENCE</scope>
    <source>
        <strain evidence="6">R08</strain>
    </source>
</reference>
<evidence type="ECO:0000256" key="2">
    <source>
        <dbReference type="ARBA" id="ARBA00023125"/>
    </source>
</evidence>
<dbReference type="FunFam" id="1.10.10.60:FF:000141">
    <property type="entry name" value="TetR family transcriptional regulator"/>
    <property type="match status" value="1"/>
</dbReference>
<evidence type="ECO:0000313" key="6">
    <source>
        <dbReference type="EMBL" id="XDQ05580.1"/>
    </source>
</evidence>
<evidence type="ECO:0000256" key="1">
    <source>
        <dbReference type="ARBA" id="ARBA00023015"/>
    </source>
</evidence>
<dbReference type="GO" id="GO:0045892">
    <property type="term" value="P:negative regulation of DNA-templated transcription"/>
    <property type="evidence" value="ECO:0007669"/>
    <property type="project" value="UniProtKB-ARBA"/>
</dbReference>
<dbReference type="PROSITE" id="PS01081">
    <property type="entry name" value="HTH_TETR_1"/>
    <property type="match status" value="1"/>
</dbReference>
<organism evidence="6">
    <name type="scientific">Streptomyces sp. R08</name>
    <dbReference type="NCBI Taxonomy" id="3238624"/>
    <lineage>
        <taxon>Bacteria</taxon>
        <taxon>Bacillati</taxon>
        <taxon>Actinomycetota</taxon>
        <taxon>Actinomycetes</taxon>
        <taxon>Kitasatosporales</taxon>
        <taxon>Streptomycetaceae</taxon>
        <taxon>Streptomyces</taxon>
    </lineage>
</organism>
<accession>A0AB39MGY0</accession>
<evidence type="ECO:0000256" key="3">
    <source>
        <dbReference type="ARBA" id="ARBA00023163"/>
    </source>
</evidence>
<gene>
    <name evidence="6" type="ORF">AB5J58_37885</name>
</gene>
<protein>
    <submittedName>
        <fullName evidence="6">TetR/AcrR family transcriptional regulator</fullName>
    </submittedName>
</protein>
<name>A0AB39MGY0_9ACTN</name>
<evidence type="ECO:0000256" key="4">
    <source>
        <dbReference type="PROSITE-ProRule" id="PRU00335"/>
    </source>
</evidence>
<dbReference type="InterPro" id="IPR050109">
    <property type="entry name" value="HTH-type_TetR-like_transc_reg"/>
</dbReference>
<evidence type="ECO:0000259" key="5">
    <source>
        <dbReference type="PROSITE" id="PS50977"/>
    </source>
</evidence>
<dbReference type="InterPro" id="IPR009057">
    <property type="entry name" value="Homeodomain-like_sf"/>
</dbReference>
<feature type="domain" description="HTH tetR-type" evidence="5">
    <location>
        <begin position="1"/>
        <end position="61"/>
    </location>
</feature>
<dbReference type="GO" id="GO:0000976">
    <property type="term" value="F:transcription cis-regulatory region binding"/>
    <property type="evidence" value="ECO:0007669"/>
    <property type="project" value="TreeGrafter"/>
</dbReference>
<dbReference type="PANTHER" id="PTHR30055:SF146">
    <property type="entry name" value="HTH-TYPE TRANSCRIPTIONAL DUAL REGULATOR CECR"/>
    <property type="match status" value="1"/>
</dbReference>
<dbReference type="AlphaFoldDB" id="A0AB39MGY0"/>
<dbReference type="Pfam" id="PF00440">
    <property type="entry name" value="TetR_N"/>
    <property type="match status" value="1"/>
</dbReference>
<keyword evidence="1" id="KW-0805">Transcription regulation</keyword>
<dbReference type="InterPro" id="IPR023772">
    <property type="entry name" value="DNA-bd_HTH_TetR-type_CS"/>
</dbReference>
<sequence>MSKRDDIVTAAVDVFSRYGFRQTSMELLARAAGVSRPALYQHFANKQDVFATVAARVTDLMTAAAHRARDAEGTPADRVYGVLAVKLETAIGVTEERFRQELVAEAAAMGLTPAEDGLLDALATLLADTPEPRETAALLLAATVGIGQSDGAPELLRGRLRRLVDLVMSGLDSAPEQGNTRPSQGS</sequence>
<dbReference type="GO" id="GO:0003700">
    <property type="term" value="F:DNA-binding transcription factor activity"/>
    <property type="evidence" value="ECO:0007669"/>
    <property type="project" value="TreeGrafter"/>
</dbReference>
<dbReference type="PANTHER" id="PTHR30055">
    <property type="entry name" value="HTH-TYPE TRANSCRIPTIONAL REGULATOR RUTR"/>
    <property type="match status" value="1"/>
</dbReference>
<dbReference type="PROSITE" id="PS50977">
    <property type="entry name" value="HTH_TETR_2"/>
    <property type="match status" value="1"/>
</dbReference>
<keyword evidence="3" id="KW-0804">Transcription</keyword>